<proteinExistence type="inferred from homology"/>
<dbReference type="OrthoDB" id="4781at2759"/>
<feature type="glycosylation site" description="N-linked (GlcNAc...) asparagine" evidence="7">
    <location>
        <position position="120"/>
    </location>
</feature>
<keyword evidence="5 8" id="KW-0326">Glycosidase</keyword>
<evidence type="ECO:0000256" key="1">
    <source>
        <dbReference type="ARBA" id="ARBA00022679"/>
    </source>
</evidence>
<dbReference type="PIRSF" id="PIRSF005604">
    <property type="entry name" value="XET"/>
    <property type="match status" value="1"/>
</dbReference>
<dbReference type="Pfam" id="PF06955">
    <property type="entry name" value="XET_C"/>
    <property type="match status" value="1"/>
</dbReference>
<evidence type="ECO:0000256" key="6">
    <source>
        <dbReference type="PIRSR" id="PIRSR005604-1"/>
    </source>
</evidence>
<keyword evidence="1 8" id="KW-0808">Transferase</keyword>
<keyword evidence="8" id="KW-0134">Cell wall</keyword>
<evidence type="ECO:0000256" key="5">
    <source>
        <dbReference type="ARBA" id="ARBA00023295"/>
    </source>
</evidence>
<comment type="caution">
    <text evidence="10">The sequence shown here is derived from an EMBL/GenBank/DDBJ whole genome shotgun (WGS) entry which is preliminary data.</text>
</comment>
<keyword evidence="8" id="KW-0964">Secreted</keyword>
<feature type="active site" description="Nucleophile" evidence="6">
    <location>
        <position position="112"/>
    </location>
</feature>
<comment type="PTM">
    <text evidence="8">Contains at least one intrachain disulfide bond essential for its enzymatic activity.</text>
</comment>
<dbReference type="AlphaFoldDB" id="A0A835A9I5"/>
<dbReference type="GO" id="GO:0004553">
    <property type="term" value="F:hydrolase activity, hydrolyzing O-glycosyl compounds"/>
    <property type="evidence" value="ECO:0007669"/>
    <property type="project" value="InterPro"/>
</dbReference>
<dbReference type="InterPro" id="IPR008263">
    <property type="entry name" value="GH16_AS"/>
</dbReference>
<dbReference type="SUPFAM" id="SSF49899">
    <property type="entry name" value="Concanavalin A-like lectins/glucanases"/>
    <property type="match status" value="1"/>
</dbReference>
<dbReference type="GO" id="GO:0042546">
    <property type="term" value="P:cell wall biogenesis"/>
    <property type="evidence" value="ECO:0007669"/>
    <property type="project" value="InterPro"/>
</dbReference>
<dbReference type="Gene3D" id="2.60.120.200">
    <property type="match status" value="1"/>
</dbReference>
<evidence type="ECO:0000256" key="4">
    <source>
        <dbReference type="ARBA" id="ARBA00023180"/>
    </source>
</evidence>
<comment type="function">
    <text evidence="8">Catalyzes xyloglucan endohydrolysis (XEH) and/or endotransglycosylation (XET). Cleaves and religates xyloglucan polymers, an essential constituent of the primary cell wall, and thereby participates in cell wall construction of growing tissues.</text>
</comment>
<dbReference type="GO" id="GO:0010411">
    <property type="term" value="P:xyloglucan metabolic process"/>
    <property type="evidence" value="ECO:0007669"/>
    <property type="project" value="InterPro"/>
</dbReference>
<evidence type="ECO:0000256" key="3">
    <source>
        <dbReference type="ARBA" id="ARBA00023157"/>
    </source>
</evidence>
<name>A0A835A9I5_9POAL</name>
<keyword evidence="3" id="KW-1015">Disulfide bond</keyword>
<dbReference type="PROSITE" id="PS51762">
    <property type="entry name" value="GH16_2"/>
    <property type="match status" value="1"/>
</dbReference>
<evidence type="ECO:0000256" key="2">
    <source>
        <dbReference type="ARBA" id="ARBA00022801"/>
    </source>
</evidence>
<dbReference type="EMBL" id="JACEFO010002588">
    <property type="protein sequence ID" value="KAF8655434.1"/>
    <property type="molecule type" value="Genomic_DNA"/>
</dbReference>
<dbReference type="EC" id="2.4.1.207" evidence="8"/>
<reference evidence="10" key="1">
    <citation type="submission" date="2020-07" db="EMBL/GenBank/DDBJ databases">
        <title>Genome sequence and genetic diversity analysis of an under-domesticated orphan crop, white fonio (Digitaria exilis).</title>
        <authorList>
            <person name="Bennetzen J.L."/>
            <person name="Chen S."/>
            <person name="Ma X."/>
            <person name="Wang X."/>
            <person name="Yssel A.E.J."/>
            <person name="Chaluvadi S.R."/>
            <person name="Johnson M."/>
            <person name="Gangashetty P."/>
            <person name="Hamidou F."/>
            <person name="Sanogo M.D."/>
            <person name="Zwaenepoel A."/>
            <person name="Wallace J."/>
            <person name="Van De Peer Y."/>
            <person name="Van Deynze A."/>
        </authorList>
    </citation>
    <scope>NUCLEOTIDE SEQUENCE</scope>
    <source>
        <tissue evidence="10">Leaves</tissue>
    </source>
</reference>
<keyword evidence="4" id="KW-0325">Glycoprotein</keyword>
<dbReference type="InterPro" id="IPR016455">
    <property type="entry name" value="XTH"/>
</dbReference>
<dbReference type="InterPro" id="IPR000757">
    <property type="entry name" value="Beta-glucanase-like"/>
</dbReference>
<dbReference type="Pfam" id="PF00722">
    <property type="entry name" value="Glyco_hydro_16"/>
    <property type="match status" value="1"/>
</dbReference>
<evidence type="ECO:0000259" key="9">
    <source>
        <dbReference type="PROSITE" id="PS51762"/>
    </source>
</evidence>
<feature type="domain" description="GH16" evidence="9">
    <location>
        <begin position="31"/>
        <end position="226"/>
    </location>
</feature>
<protein>
    <recommendedName>
        <fullName evidence="8">Xyloglucan endotransglucosylase/hydrolase</fullName>
        <ecNumber evidence="8">2.4.1.207</ecNumber>
    </recommendedName>
</protein>
<dbReference type="GO" id="GO:0048046">
    <property type="term" value="C:apoplast"/>
    <property type="evidence" value="ECO:0007669"/>
    <property type="project" value="UniProtKB-SubCell"/>
</dbReference>
<keyword evidence="8" id="KW-0961">Cell wall biogenesis/degradation</keyword>
<feature type="active site" description="Proton donor" evidence="6">
    <location>
        <position position="116"/>
    </location>
</feature>
<dbReference type="InterPro" id="IPR044791">
    <property type="entry name" value="Beta-glucanase/XTH"/>
</dbReference>
<sequence length="293" mass="33011">MVASSSSCKCRVLASALVVVLAMAARGAVAYLYDDIKVTWGSGCSFFYMDNDVDTLALCLDRSSGTGISSNGSYLFARYDMDIKLIANDSAGTVATFYLLPDDNVPWEYRDEIDFEFLGNATGEPYTVHTNIYVNGAGGREQQFKLWFDPTEDFHTYSIEWNPKYIIFLVDDTPIRAYKNDRARGVPFPTWQSLTAEGSLWDAEEWATQGGQVKTDWSQAPFYAYYRNFRVTPCVPSPGVAWCGDEPPESTWFDQRLDAAALQRVQAQNMIYDYCVDQKRFKDTGFPVECTTA</sequence>
<evidence type="ECO:0000256" key="7">
    <source>
        <dbReference type="PIRSR" id="PIRSR005604-2"/>
    </source>
</evidence>
<dbReference type="Proteomes" id="UP000636709">
    <property type="component" value="Unassembled WGS sequence"/>
</dbReference>
<feature type="chain" id="PRO_5033100897" description="Xyloglucan endotransglucosylase/hydrolase" evidence="8">
    <location>
        <begin position="31"/>
        <end position="293"/>
    </location>
</feature>
<evidence type="ECO:0000313" key="11">
    <source>
        <dbReference type="Proteomes" id="UP000636709"/>
    </source>
</evidence>
<evidence type="ECO:0000313" key="10">
    <source>
        <dbReference type="EMBL" id="KAF8655434.1"/>
    </source>
</evidence>
<dbReference type="GO" id="GO:0016762">
    <property type="term" value="F:xyloglucan:xyloglucosyl transferase activity"/>
    <property type="evidence" value="ECO:0007669"/>
    <property type="project" value="UniProtKB-EC"/>
</dbReference>
<feature type="signal peptide" evidence="8">
    <location>
        <begin position="1"/>
        <end position="30"/>
    </location>
</feature>
<gene>
    <name evidence="10" type="ORF">HU200_061181</name>
</gene>
<accession>A0A835A9I5</accession>
<keyword evidence="2 8" id="KW-0378">Hydrolase</keyword>
<comment type="subcellular location">
    <subcellularLocation>
        <location evidence="8">Secreted</location>
        <location evidence="8">Cell wall</location>
    </subcellularLocation>
    <subcellularLocation>
        <location evidence="8">Secreted</location>
        <location evidence="8">Extracellular space</location>
        <location evidence="8">Apoplast</location>
    </subcellularLocation>
</comment>
<dbReference type="PANTHER" id="PTHR31062">
    <property type="entry name" value="XYLOGLUCAN ENDOTRANSGLUCOSYLASE/HYDROLASE PROTEIN 8-RELATED"/>
    <property type="match status" value="1"/>
</dbReference>
<dbReference type="GO" id="GO:0071555">
    <property type="term" value="P:cell wall organization"/>
    <property type="evidence" value="ECO:0007669"/>
    <property type="project" value="UniProtKB-KW"/>
</dbReference>
<dbReference type="InterPro" id="IPR010713">
    <property type="entry name" value="XET_C"/>
</dbReference>
<dbReference type="PROSITE" id="PS01034">
    <property type="entry name" value="GH16_1"/>
    <property type="match status" value="1"/>
</dbReference>
<keyword evidence="8" id="KW-0732">Signal</keyword>
<evidence type="ECO:0000256" key="8">
    <source>
        <dbReference type="RuleBase" id="RU361120"/>
    </source>
</evidence>
<keyword evidence="8" id="KW-0052">Apoplast</keyword>
<keyword evidence="11" id="KW-1185">Reference proteome</keyword>
<organism evidence="10 11">
    <name type="scientific">Digitaria exilis</name>
    <dbReference type="NCBI Taxonomy" id="1010633"/>
    <lineage>
        <taxon>Eukaryota</taxon>
        <taxon>Viridiplantae</taxon>
        <taxon>Streptophyta</taxon>
        <taxon>Embryophyta</taxon>
        <taxon>Tracheophyta</taxon>
        <taxon>Spermatophyta</taxon>
        <taxon>Magnoliopsida</taxon>
        <taxon>Liliopsida</taxon>
        <taxon>Poales</taxon>
        <taxon>Poaceae</taxon>
        <taxon>PACMAD clade</taxon>
        <taxon>Panicoideae</taxon>
        <taxon>Panicodae</taxon>
        <taxon>Paniceae</taxon>
        <taxon>Anthephorinae</taxon>
        <taxon>Digitaria</taxon>
    </lineage>
</organism>
<comment type="similarity">
    <text evidence="8">Belongs to the glycosyl hydrolase 16 family.</text>
</comment>
<dbReference type="InterPro" id="IPR013320">
    <property type="entry name" value="ConA-like_dom_sf"/>
</dbReference>